<accession>A0ABU8F762</accession>
<proteinExistence type="predicted"/>
<dbReference type="RefSeq" id="WP_336498376.1">
    <property type="nucleotide sequence ID" value="NZ_JBAWSY010000012.1"/>
</dbReference>
<dbReference type="Proteomes" id="UP001364890">
    <property type="component" value="Unassembled WGS sequence"/>
</dbReference>
<comment type="caution">
    <text evidence="1">The sequence shown here is derived from an EMBL/GenBank/DDBJ whole genome shotgun (WGS) entry which is preliminary data.</text>
</comment>
<protein>
    <submittedName>
        <fullName evidence="1">Uncharacterized protein</fullName>
    </submittedName>
</protein>
<dbReference type="EMBL" id="JBAWSY010000012">
    <property type="protein sequence ID" value="MEI4770810.1"/>
    <property type="molecule type" value="Genomic_DNA"/>
</dbReference>
<reference evidence="1 2" key="1">
    <citation type="submission" date="2024-01" db="EMBL/GenBank/DDBJ databases">
        <title>Seven novel Bacillus-like species.</title>
        <authorList>
            <person name="Liu G."/>
        </authorList>
    </citation>
    <scope>NUCLEOTIDE SEQUENCE [LARGE SCALE GENOMIC DNA]</scope>
    <source>
        <strain evidence="1 2">FJAT-51614</strain>
    </source>
</reference>
<evidence type="ECO:0000313" key="2">
    <source>
        <dbReference type="Proteomes" id="UP001364890"/>
    </source>
</evidence>
<gene>
    <name evidence="1" type="ORF">WAX74_14390</name>
</gene>
<evidence type="ECO:0000313" key="1">
    <source>
        <dbReference type="EMBL" id="MEI4770810.1"/>
    </source>
</evidence>
<organism evidence="1 2">
    <name type="scientific">Psychrobacillus mangrovi</name>
    <dbReference type="NCBI Taxonomy" id="3117745"/>
    <lineage>
        <taxon>Bacteria</taxon>
        <taxon>Bacillati</taxon>
        <taxon>Bacillota</taxon>
        <taxon>Bacilli</taxon>
        <taxon>Bacillales</taxon>
        <taxon>Bacillaceae</taxon>
        <taxon>Psychrobacillus</taxon>
    </lineage>
</organism>
<sequence>MYSQRLVVNGIKLREIIIKPFFEIKSCAKYKSYIGSSPDLIEMKSGEELMIEITKGHEELENLFAIVQKEKLDPFGFGLTYRTIQLHQNI</sequence>
<name>A0ABU8F762_9BACI</name>
<keyword evidence="2" id="KW-1185">Reference proteome</keyword>